<proteinExistence type="predicted"/>
<comment type="caution">
    <text evidence="1">The sequence shown here is derived from an EMBL/GenBank/DDBJ whole genome shotgun (WGS) entry which is preliminary data.</text>
</comment>
<organism evidence="1 2">
    <name type="scientific">Pyropia yezoensis</name>
    <name type="common">Susabi-nori</name>
    <name type="synonym">Porphyra yezoensis</name>
    <dbReference type="NCBI Taxonomy" id="2788"/>
    <lineage>
        <taxon>Eukaryota</taxon>
        <taxon>Rhodophyta</taxon>
        <taxon>Bangiophyceae</taxon>
        <taxon>Bangiales</taxon>
        <taxon>Bangiaceae</taxon>
        <taxon>Pyropia</taxon>
    </lineage>
</organism>
<accession>A0ACC3BZW8</accession>
<sequence>MATPALFPDRTAGSPTTLTLSTLPTLSAWATRVESLAECQRVGLATQARDTSRQLVRRLFDHHKATVTSLEYAWDNNKRMRARLMAKAGAKGTSFSAKLAFWRRCAVANAARRAAVDGASPAVTAADGGPRRRSCVDTGALLAQLLREQRTGQATLARQSAEQATTNGLILSQLKVLQRGLTVPVRFPTDRPPCARSNLASTGTSLPPQPGGTPILPQPLGHISFFALPACVAVDLPKRGHATTQLQFFLRRLVGTGTSPGLLYGMAACQAYAAQHVGTRLSGGTRTQIGGIRKLASTRKKSLQKTMRVAAWAVSVLNTVPAFNSSFDLTPSHESALVRDLVANCGEDPQFSVAHGQHSAKVLQHMTARQVREVLERCRVGPREVSAILQSPRLSPQWLEACRIWGVPSE</sequence>
<evidence type="ECO:0000313" key="1">
    <source>
        <dbReference type="EMBL" id="KAK1863614.1"/>
    </source>
</evidence>
<name>A0ACC3BZW8_PYRYE</name>
<dbReference type="EMBL" id="CM020619">
    <property type="protein sequence ID" value="KAK1863614.1"/>
    <property type="molecule type" value="Genomic_DNA"/>
</dbReference>
<keyword evidence="2" id="KW-1185">Reference proteome</keyword>
<protein>
    <submittedName>
        <fullName evidence="1">Uncharacterized protein</fullName>
    </submittedName>
</protein>
<dbReference type="Proteomes" id="UP000798662">
    <property type="component" value="Chromosome 2"/>
</dbReference>
<gene>
    <name evidence="1" type="ORF">I4F81_006168</name>
</gene>
<evidence type="ECO:0000313" key="2">
    <source>
        <dbReference type="Proteomes" id="UP000798662"/>
    </source>
</evidence>
<reference evidence="1" key="1">
    <citation type="submission" date="2019-11" db="EMBL/GenBank/DDBJ databases">
        <title>Nori genome reveals adaptations in red seaweeds to the harsh intertidal environment.</title>
        <authorList>
            <person name="Wang D."/>
            <person name="Mao Y."/>
        </authorList>
    </citation>
    <scope>NUCLEOTIDE SEQUENCE</scope>
    <source>
        <tissue evidence="1">Gametophyte</tissue>
    </source>
</reference>